<dbReference type="Proteomes" id="UP001327093">
    <property type="component" value="Unassembled WGS sequence"/>
</dbReference>
<dbReference type="InterPro" id="IPR009057">
    <property type="entry name" value="Homeodomain-like_sf"/>
</dbReference>
<keyword evidence="3" id="KW-0804">Transcription</keyword>
<dbReference type="PANTHER" id="PTHR47506:SF3">
    <property type="entry name" value="HTH-TYPE TRANSCRIPTIONAL REGULATOR LMRA"/>
    <property type="match status" value="1"/>
</dbReference>
<proteinExistence type="predicted"/>
<keyword evidence="1" id="KW-0805">Transcription regulation</keyword>
<evidence type="ECO:0000256" key="2">
    <source>
        <dbReference type="ARBA" id="ARBA00023125"/>
    </source>
</evidence>
<dbReference type="Pfam" id="PF21993">
    <property type="entry name" value="TetR_C_13_2"/>
    <property type="match status" value="1"/>
</dbReference>
<dbReference type="EMBL" id="JAWLNX010000030">
    <property type="protein sequence ID" value="MEB3371567.1"/>
    <property type="molecule type" value="Genomic_DNA"/>
</dbReference>
<gene>
    <name evidence="6" type="ORF">R4I43_29610</name>
</gene>
<keyword evidence="2 4" id="KW-0238">DNA-binding</keyword>
<sequence>MGRTPGHSRQRMLDSAAELLRERGASGVSIDAVLARSGAPRGSVYHHFPGGRNELIITAVRQAGSYISALIDLAVAGGDPHAALKQFVEFWKQSLADGDYKAGCPVVALAVGTRDDIPEATEVASEIFTCWQDKMCDLLMANGIDPDRAHRLTTLALAAIEGAILLSRTQRSAEPLDEVVAELAPLFRSQSAGTFS</sequence>
<evidence type="ECO:0000256" key="4">
    <source>
        <dbReference type="PROSITE-ProRule" id="PRU00335"/>
    </source>
</evidence>
<dbReference type="Pfam" id="PF00440">
    <property type="entry name" value="TetR_N"/>
    <property type="match status" value="1"/>
</dbReference>
<evidence type="ECO:0000313" key="6">
    <source>
        <dbReference type="EMBL" id="MEB3371567.1"/>
    </source>
</evidence>
<comment type="caution">
    <text evidence="6">The sequence shown here is derived from an EMBL/GenBank/DDBJ whole genome shotgun (WGS) entry which is preliminary data.</text>
</comment>
<dbReference type="InterPro" id="IPR001647">
    <property type="entry name" value="HTH_TetR"/>
</dbReference>
<dbReference type="PRINTS" id="PR00455">
    <property type="entry name" value="HTHTETR"/>
</dbReference>
<dbReference type="Gene3D" id="1.10.357.10">
    <property type="entry name" value="Tetracycline Repressor, domain 2"/>
    <property type="match status" value="1"/>
</dbReference>
<dbReference type="SUPFAM" id="SSF48498">
    <property type="entry name" value="Tetracyclin repressor-like, C-terminal domain"/>
    <property type="match status" value="1"/>
</dbReference>
<dbReference type="SUPFAM" id="SSF46689">
    <property type="entry name" value="Homeodomain-like"/>
    <property type="match status" value="1"/>
</dbReference>
<reference evidence="6 7" key="1">
    <citation type="submission" date="2023-10" db="EMBL/GenBank/DDBJ databases">
        <title>Saccharopolyspora sp. nov., isolated from mangrove soil.</title>
        <authorList>
            <person name="Lu Y."/>
            <person name="Liu W."/>
        </authorList>
    </citation>
    <scope>NUCLEOTIDE SEQUENCE [LARGE SCALE GENOMIC DNA]</scope>
    <source>
        <strain evidence="6 7">S2-29</strain>
    </source>
</reference>
<evidence type="ECO:0000256" key="1">
    <source>
        <dbReference type="ARBA" id="ARBA00023015"/>
    </source>
</evidence>
<keyword evidence="7" id="KW-1185">Reference proteome</keyword>
<protein>
    <submittedName>
        <fullName evidence="6">TetR/AcrR family transcriptional regulator</fullName>
    </submittedName>
</protein>
<evidence type="ECO:0000313" key="7">
    <source>
        <dbReference type="Proteomes" id="UP001327093"/>
    </source>
</evidence>
<evidence type="ECO:0000259" key="5">
    <source>
        <dbReference type="PROSITE" id="PS50977"/>
    </source>
</evidence>
<accession>A0ABU6AJC8</accession>
<feature type="DNA-binding region" description="H-T-H motif" evidence="4">
    <location>
        <begin position="29"/>
        <end position="48"/>
    </location>
</feature>
<dbReference type="PANTHER" id="PTHR47506">
    <property type="entry name" value="TRANSCRIPTIONAL REGULATORY PROTEIN"/>
    <property type="match status" value="1"/>
</dbReference>
<name>A0ABU6AJC8_9PSEU</name>
<dbReference type="InterPro" id="IPR036271">
    <property type="entry name" value="Tet_transcr_reg_TetR-rel_C_sf"/>
</dbReference>
<organism evidence="6 7">
    <name type="scientific">Saccharopolyspora mangrovi</name>
    <dbReference type="NCBI Taxonomy" id="3082379"/>
    <lineage>
        <taxon>Bacteria</taxon>
        <taxon>Bacillati</taxon>
        <taxon>Actinomycetota</taxon>
        <taxon>Actinomycetes</taxon>
        <taxon>Pseudonocardiales</taxon>
        <taxon>Pseudonocardiaceae</taxon>
        <taxon>Saccharopolyspora</taxon>
    </lineage>
</organism>
<dbReference type="InterPro" id="IPR054156">
    <property type="entry name" value="YxaF_TetR_C"/>
</dbReference>
<evidence type="ECO:0000256" key="3">
    <source>
        <dbReference type="ARBA" id="ARBA00023163"/>
    </source>
</evidence>
<feature type="domain" description="HTH tetR-type" evidence="5">
    <location>
        <begin position="6"/>
        <end position="66"/>
    </location>
</feature>
<dbReference type="PROSITE" id="PS50977">
    <property type="entry name" value="HTH_TETR_2"/>
    <property type="match status" value="1"/>
</dbReference>